<proteinExistence type="predicted"/>
<keyword evidence="2" id="KW-1185">Reference proteome</keyword>
<comment type="caution">
    <text evidence="1">The sequence shown here is derived from an EMBL/GenBank/DDBJ whole genome shotgun (WGS) entry which is preliminary data.</text>
</comment>
<protein>
    <submittedName>
        <fullName evidence="1">Uncharacterized protein</fullName>
    </submittedName>
</protein>
<dbReference type="Proteomes" id="UP000029108">
    <property type="component" value="Unassembled WGS sequence"/>
</dbReference>
<dbReference type="OrthoDB" id="9757917at2"/>
<evidence type="ECO:0000313" key="1">
    <source>
        <dbReference type="EMBL" id="KFI48692.1"/>
    </source>
</evidence>
<dbReference type="STRING" id="1437608.GCA_000771645_02498"/>
<reference evidence="1 2" key="1">
    <citation type="submission" date="2014-03" db="EMBL/GenBank/DDBJ databases">
        <title>Genomics of Bifidobacteria.</title>
        <authorList>
            <person name="Ventura M."/>
            <person name="Milani C."/>
            <person name="Lugli G.A."/>
        </authorList>
    </citation>
    <scope>NUCLEOTIDE SEQUENCE [LARGE SCALE GENOMIC DNA]</scope>
    <source>
        <strain evidence="1 2">DSM 23969</strain>
    </source>
</reference>
<dbReference type="AlphaFoldDB" id="A0A086ZQ92"/>
<accession>A0A086ZQ92</accession>
<evidence type="ECO:0000313" key="2">
    <source>
        <dbReference type="Proteomes" id="UP000029108"/>
    </source>
</evidence>
<gene>
    <name evidence="1" type="ORF">BBIA_2230</name>
</gene>
<dbReference type="RefSeq" id="WP_033493317.1">
    <property type="nucleotide sequence ID" value="NZ_JDUU01000008.1"/>
</dbReference>
<name>A0A086ZQ92_9BIFI</name>
<dbReference type="EMBL" id="JGYN01000029">
    <property type="protein sequence ID" value="KFI48692.1"/>
    <property type="molecule type" value="Genomic_DNA"/>
</dbReference>
<organism evidence="1 2">
    <name type="scientific">Bifidobacterium biavatii DSM 23969</name>
    <dbReference type="NCBI Taxonomy" id="1437608"/>
    <lineage>
        <taxon>Bacteria</taxon>
        <taxon>Bacillati</taxon>
        <taxon>Actinomycetota</taxon>
        <taxon>Actinomycetes</taxon>
        <taxon>Bifidobacteriales</taxon>
        <taxon>Bifidobacteriaceae</taxon>
        <taxon>Bifidobacterium</taxon>
    </lineage>
</organism>
<dbReference type="eggNOG" id="COG2852">
    <property type="taxonomic scope" value="Bacteria"/>
</dbReference>
<sequence length="129" mass="15214">MDDLGLPESVVDSLLQDAIKQCSDRIRKKDDGFYYPIDEQHFPFRIIRHREIGFISIREIAFIMRRIVQVHPGKDKNWLFDETFAIYGFRRFSAKIERAFDAAYRYLTRNHFVADRNGAITLLSESAIL</sequence>